<reference evidence="3 4" key="1">
    <citation type="submission" date="2020-08" db="EMBL/GenBank/DDBJ databases">
        <title>Sequencing the genomes of 1000 actinobacteria strains.</title>
        <authorList>
            <person name="Klenk H.-P."/>
        </authorList>
    </citation>
    <scope>NUCLEOTIDE SEQUENCE [LARGE SCALE GENOMIC DNA]</scope>
    <source>
        <strain evidence="3 4">DSM 43023</strain>
    </source>
</reference>
<proteinExistence type="predicted"/>
<name>A0A7W7RVD2_9ACTN</name>
<feature type="region of interest" description="Disordered" evidence="1">
    <location>
        <begin position="103"/>
        <end position="129"/>
    </location>
</feature>
<feature type="chain" id="PRO_5039124370" evidence="2">
    <location>
        <begin position="28"/>
        <end position="129"/>
    </location>
</feature>
<gene>
    <name evidence="3" type="ORF">FHR32_003234</name>
</gene>
<keyword evidence="4" id="KW-1185">Reference proteome</keyword>
<evidence type="ECO:0000256" key="2">
    <source>
        <dbReference type="SAM" id="SignalP"/>
    </source>
</evidence>
<evidence type="ECO:0000313" key="4">
    <source>
        <dbReference type="Proteomes" id="UP000534286"/>
    </source>
</evidence>
<evidence type="ECO:0000313" key="3">
    <source>
        <dbReference type="EMBL" id="MBB4938929.1"/>
    </source>
</evidence>
<dbReference type="Proteomes" id="UP000534286">
    <property type="component" value="Unassembled WGS sequence"/>
</dbReference>
<evidence type="ECO:0000256" key="1">
    <source>
        <dbReference type="SAM" id="MobiDB-lite"/>
    </source>
</evidence>
<dbReference type="AlphaFoldDB" id="A0A7W7RVD2"/>
<dbReference type="RefSeq" id="WP_184755032.1">
    <property type="nucleotide sequence ID" value="NZ_BAABEK010000055.1"/>
</dbReference>
<comment type="caution">
    <text evidence="3">The sequence shown here is derived from an EMBL/GenBank/DDBJ whole genome shotgun (WGS) entry which is preliminary data.</text>
</comment>
<feature type="signal peptide" evidence="2">
    <location>
        <begin position="1"/>
        <end position="27"/>
    </location>
</feature>
<protein>
    <submittedName>
        <fullName evidence="3">Uncharacterized protein</fullName>
    </submittedName>
</protein>
<sequence length="129" mass="12483">MSDTSRNIRGLLAVAALAAGVSWVVTAPVSASVTPCHARDASRTPTSVTAVCDRTRPGHVAGGAVGRTVGRAAPATADRLARLAGLPGLSRASAVVGFADTTGVAAGTGTPVPPPPAAPATPGRDLGLG</sequence>
<keyword evidence="2" id="KW-0732">Signal</keyword>
<dbReference type="EMBL" id="JACHJU010000001">
    <property type="protein sequence ID" value="MBB4938929.1"/>
    <property type="molecule type" value="Genomic_DNA"/>
</dbReference>
<accession>A0A7W7RVD2</accession>
<organism evidence="3 4">
    <name type="scientific">Streptosporangium album</name>
    <dbReference type="NCBI Taxonomy" id="47479"/>
    <lineage>
        <taxon>Bacteria</taxon>
        <taxon>Bacillati</taxon>
        <taxon>Actinomycetota</taxon>
        <taxon>Actinomycetes</taxon>
        <taxon>Streptosporangiales</taxon>
        <taxon>Streptosporangiaceae</taxon>
        <taxon>Streptosporangium</taxon>
    </lineage>
</organism>